<evidence type="ECO:0000313" key="3">
    <source>
        <dbReference type="Proteomes" id="UP000604046"/>
    </source>
</evidence>
<dbReference type="Proteomes" id="UP000604046">
    <property type="component" value="Unassembled WGS sequence"/>
</dbReference>
<dbReference type="OrthoDB" id="410888at2759"/>
<name>A0A812P0G9_9DINO</name>
<protein>
    <submittedName>
        <fullName evidence="2">Uncharacterized protein</fullName>
    </submittedName>
</protein>
<reference evidence="2" key="1">
    <citation type="submission" date="2021-02" db="EMBL/GenBank/DDBJ databases">
        <authorList>
            <person name="Dougan E. K."/>
            <person name="Rhodes N."/>
            <person name="Thang M."/>
            <person name="Chan C."/>
        </authorList>
    </citation>
    <scope>NUCLEOTIDE SEQUENCE</scope>
</reference>
<sequence>MKPATLKRNFEESNELVTASTIILDAVEPAANTTTLYQKTMRIKAYKCYCWLQDANTVYDLLITCACIGPMEHIMHVFMLWQQRGMHLSPTESPLVQMTSSEKSPAQRAVRQLLDILETGRIDHESPSLQQIAEGPWQHLDVESWAMGHQASVISLPDRAPPWFLEKTFWCLVTGVGQLTERLIRPYQTLPLLLGRLTDEDRCLNERRVIANWFCRRPACCLDAGFSKELQARATQAEDLVPGGRLYGVLQMAFAGKNVNIEAETNFARAQKAQQSTQGRSALSTSMAAKHVLAEAKRYHLQDVDANLLLLREQAAQCDALAGTPSGARSATKSLNGYTLLLQQTMAARVRLPGESAEGCRKRVFSAVRQKWQSLSVADRAVLTEQAKASNQNEIARRRLEQGQQIAPASVANQRPTAEQQVANAEHQQDALVMARPMTAGPARVNAVAPFQGLGAMGVGDKSHAVSASLVKRLQDENKQNNGQQQFVVNLDRSWRERTRGRVGEVNEFKQTTRMSCHDEFKCAMCCKEIKDGLTQEQVSEQLLTFVSNYRHKFVVNKKNTGPNSLVQYPLLAVVQFFGFLSVIRLNRLLVEINVSDTAAWNVVGDESSKLDCSSDEEDDSIQSASAFLCAVGAAKTKAAPRKQTGVRRAKAPKTRPAPTSGTV</sequence>
<comment type="caution">
    <text evidence="2">The sequence shown here is derived from an EMBL/GenBank/DDBJ whole genome shotgun (WGS) entry which is preliminary data.</text>
</comment>
<evidence type="ECO:0000256" key="1">
    <source>
        <dbReference type="SAM" id="MobiDB-lite"/>
    </source>
</evidence>
<organism evidence="2 3">
    <name type="scientific">Symbiodinium natans</name>
    <dbReference type="NCBI Taxonomy" id="878477"/>
    <lineage>
        <taxon>Eukaryota</taxon>
        <taxon>Sar</taxon>
        <taxon>Alveolata</taxon>
        <taxon>Dinophyceae</taxon>
        <taxon>Suessiales</taxon>
        <taxon>Symbiodiniaceae</taxon>
        <taxon>Symbiodinium</taxon>
    </lineage>
</organism>
<proteinExistence type="predicted"/>
<dbReference type="EMBL" id="CAJNDS010002124">
    <property type="protein sequence ID" value="CAE7339871.1"/>
    <property type="molecule type" value="Genomic_DNA"/>
</dbReference>
<accession>A0A812P0G9</accession>
<feature type="region of interest" description="Disordered" evidence="1">
    <location>
        <begin position="636"/>
        <end position="664"/>
    </location>
</feature>
<feature type="compositionally biased region" description="Basic residues" evidence="1">
    <location>
        <begin position="639"/>
        <end position="654"/>
    </location>
</feature>
<keyword evidence="3" id="KW-1185">Reference proteome</keyword>
<dbReference type="AlphaFoldDB" id="A0A812P0G9"/>
<evidence type="ECO:0000313" key="2">
    <source>
        <dbReference type="EMBL" id="CAE7339871.1"/>
    </source>
</evidence>
<gene>
    <name evidence="2" type="ORF">SNAT2548_LOCUS17782</name>
</gene>